<accession>A0A0L0DIU9</accession>
<protein>
    <recommendedName>
        <fullName evidence="1">Glycolipid transfer protein domain-containing protein</fullName>
    </recommendedName>
</protein>
<dbReference type="PANTHER" id="PTHR10219">
    <property type="entry name" value="GLYCOLIPID TRANSFER PROTEIN-RELATED"/>
    <property type="match status" value="1"/>
</dbReference>
<dbReference type="Gene3D" id="1.10.3520.10">
    <property type="entry name" value="Glycolipid transfer protein"/>
    <property type="match status" value="1"/>
</dbReference>
<dbReference type="GO" id="GO:1902387">
    <property type="term" value="F:ceramide 1-phosphate binding"/>
    <property type="evidence" value="ECO:0007669"/>
    <property type="project" value="TreeGrafter"/>
</dbReference>
<evidence type="ECO:0000313" key="3">
    <source>
        <dbReference type="Proteomes" id="UP000054408"/>
    </source>
</evidence>
<organism evidence="2 3">
    <name type="scientific">Thecamonas trahens ATCC 50062</name>
    <dbReference type="NCBI Taxonomy" id="461836"/>
    <lineage>
        <taxon>Eukaryota</taxon>
        <taxon>Apusozoa</taxon>
        <taxon>Apusomonadida</taxon>
        <taxon>Apusomonadidae</taxon>
        <taxon>Thecamonas</taxon>
    </lineage>
</organism>
<dbReference type="eggNOG" id="KOG3221">
    <property type="taxonomic scope" value="Eukaryota"/>
</dbReference>
<dbReference type="GO" id="GO:0005829">
    <property type="term" value="C:cytosol"/>
    <property type="evidence" value="ECO:0007669"/>
    <property type="project" value="TreeGrafter"/>
</dbReference>
<dbReference type="GeneID" id="25560717"/>
<proteinExistence type="predicted"/>
<dbReference type="STRING" id="461836.A0A0L0DIU9"/>
<reference evidence="2 3" key="1">
    <citation type="submission" date="2010-05" db="EMBL/GenBank/DDBJ databases">
        <title>The Genome Sequence of Thecamonas trahens ATCC 50062.</title>
        <authorList>
            <consortium name="The Broad Institute Genome Sequencing Platform"/>
            <person name="Russ C."/>
            <person name="Cuomo C."/>
            <person name="Shea T."/>
            <person name="Young S.K."/>
            <person name="Zeng Q."/>
            <person name="Koehrsen M."/>
            <person name="Haas B."/>
            <person name="Borodovsky M."/>
            <person name="Guigo R."/>
            <person name="Alvarado L."/>
            <person name="Berlin A."/>
            <person name="Bochicchio J."/>
            <person name="Borenstein D."/>
            <person name="Chapman S."/>
            <person name="Chen Z."/>
            <person name="Freedman E."/>
            <person name="Gellesch M."/>
            <person name="Goldberg J."/>
            <person name="Griggs A."/>
            <person name="Gujja S."/>
            <person name="Heilman E."/>
            <person name="Heiman D."/>
            <person name="Hepburn T."/>
            <person name="Howarth C."/>
            <person name="Jen D."/>
            <person name="Larson L."/>
            <person name="Mehta T."/>
            <person name="Park D."/>
            <person name="Pearson M."/>
            <person name="Roberts A."/>
            <person name="Saif S."/>
            <person name="Shenoy N."/>
            <person name="Sisk P."/>
            <person name="Stolte C."/>
            <person name="Sykes S."/>
            <person name="Thomson T."/>
            <person name="Walk T."/>
            <person name="White J."/>
            <person name="Yandava C."/>
            <person name="Burger G."/>
            <person name="Gray M.W."/>
            <person name="Holland P.W.H."/>
            <person name="King N."/>
            <person name="Lang F.B.F."/>
            <person name="Roger A.J."/>
            <person name="Ruiz-Trillo I."/>
            <person name="Lander E."/>
            <person name="Nusbaum C."/>
        </authorList>
    </citation>
    <scope>NUCLEOTIDE SEQUENCE [LARGE SCALE GENOMIC DNA]</scope>
    <source>
        <strain evidence="2 3">ATCC 50062</strain>
    </source>
</reference>
<dbReference type="InterPro" id="IPR036497">
    <property type="entry name" value="GLTP_sf"/>
</dbReference>
<dbReference type="EMBL" id="GL349436">
    <property type="protein sequence ID" value="KNC52115.1"/>
    <property type="molecule type" value="Genomic_DNA"/>
</dbReference>
<dbReference type="OrthoDB" id="116883at2759"/>
<dbReference type="PANTHER" id="PTHR10219:SF43">
    <property type="entry name" value="GLYCOLIPID TRANSFER PROTEIN DOMAIN-CONTAINING PROTEIN"/>
    <property type="match status" value="1"/>
</dbReference>
<dbReference type="AlphaFoldDB" id="A0A0L0DIU9"/>
<dbReference type="RefSeq" id="XP_013762119.1">
    <property type="nucleotide sequence ID" value="XM_013906665.1"/>
</dbReference>
<dbReference type="Proteomes" id="UP000054408">
    <property type="component" value="Unassembled WGS sequence"/>
</dbReference>
<evidence type="ECO:0000259" key="1">
    <source>
        <dbReference type="Pfam" id="PF08718"/>
    </source>
</evidence>
<keyword evidence="3" id="KW-1185">Reference proteome</keyword>
<sequence length="247" mass="27460">MAAYPESEAAQRALVGDGWVFESDYAEKAGPEWLDESLERWAELDATVRRVGPMGDDGSECIPIKAFANATTCLVSILIHIGATRTKFIRDDLNMRLEQVRTKYAERGEQPEDVVSAVDADYALRDPIMHLKRGISFIALMLDKFCSTDWSLRAAAKDAYSVTLGIHHGWSVRSAVKLALYALPSRDTFLETLSPGDKEQARVKLHKLFAYVWPRALFLNSLYAARDYDDQLPGDASVSGTAPSIED</sequence>
<dbReference type="SUPFAM" id="SSF110004">
    <property type="entry name" value="Glycolipid transfer protein, GLTP"/>
    <property type="match status" value="1"/>
</dbReference>
<dbReference type="GO" id="GO:1902388">
    <property type="term" value="F:ceramide 1-phosphate transfer activity"/>
    <property type="evidence" value="ECO:0007669"/>
    <property type="project" value="TreeGrafter"/>
</dbReference>
<dbReference type="InterPro" id="IPR014830">
    <property type="entry name" value="Glycolipid_transfer_prot_dom"/>
</dbReference>
<name>A0A0L0DIU9_THETB</name>
<dbReference type="Pfam" id="PF08718">
    <property type="entry name" value="GLTP"/>
    <property type="match status" value="1"/>
</dbReference>
<dbReference type="GO" id="GO:0016020">
    <property type="term" value="C:membrane"/>
    <property type="evidence" value="ECO:0007669"/>
    <property type="project" value="TreeGrafter"/>
</dbReference>
<evidence type="ECO:0000313" key="2">
    <source>
        <dbReference type="EMBL" id="KNC52115.1"/>
    </source>
</evidence>
<gene>
    <name evidence="2" type="ORF">AMSG_00942</name>
</gene>
<feature type="domain" description="Glycolipid transfer protein" evidence="1">
    <location>
        <begin position="62"/>
        <end position="194"/>
    </location>
</feature>